<reference evidence="1" key="1">
    <citation type="journal article" date="2021" name="Environ. Microbiol.">
        <title>Gene family expansions and transcriptome signatures uncover fungal adaptations to wood decay.</title>
        <authorList>
            <person name="Hage H."/>
            <person name="Miyauchi S."/>
            <person name="Viragh M."/>
            <person name="Drula E."/>
            <person name="Min B."/>
            <person name="Chaduli D."/>
            <person name="Navarro D."/>
            <person name="Favel A."/>
            <person name="Norest M."/>
            <person name="Lesage-Meessen L."/>
            <person name="Balint B."/>
            <person name="Merenyi Z."/>
            <person name="de Eugenio L."/>
            <person name="Morin E."/>
            <person name="Martinez A.T."/>
            <person name="Baldrian P."/>
            <person name="Stursova M."/>
            <person name="Martinez M.J."/>
            <person name="Novotny C."/>
            <person name="Magnuson J.K."/>
            <person name="Spatafora J.W."/>
            <person name="Maurice S."/>
            <person name="Pangilinan J."/>
            <person name="Andreopoulos W."/>
            <person name="LaButti K."/>
            <person name="Hundley H."/>
            <person name="Na H."/>
            <person name="Kuo A."/>
            <person name="Barry K."/>
            <person name="Lipzen A."/>
            <person name="Henrissat B."/>
            <person name="Riley R."/>
            <person name="Ahrendt S."/>
            <person name="Nagy L.G."/>
            <person name="Grigoriev I.V."/>
            <person name="Martin F."/>
            <person name="Rosso M.N."/>
        </authorList>
    </citation>
    <scope>NUCLEOTIDE SEQUENCE</scope>
    <source>
        <strain evidence="1">CBS 384.51</strain>
    </source>
</reference>
<protein>
    <submittedName>
        <fullName evidence="1">Uncharacterized protein</fullName>
    </submittedName>
</protein>
<gene>
    <name evidence="1" type="ORF">BDY19DRAFT_998936</name>
</gene>
<dbReference type="Proteomes" id="UP001055072">
    <property type="component" value="Unassembled WGS sequence"/>
</dbReference>
<proteinExistence type="predicted"/>
<name>A0ACB8TLY2_9APHY</name>
<accession>A0ACB8TLY2</accession>
<sequence>MSFTTSALADALPALHHSLSGPALYAPPALRRYTQLQGITNPTEISLERHRQRLNIRKFNDDPAPHQLHRHFITEANDRRLAAAEAIGDIRDALTGMDHVADVLFVGFVIRPEWDLSHPLDPANINVEVITSHHVKQHLEYQRTVDGLRKAIQREIAFPHIYTYHKRLRAVTPGFGYAVDAETGRLQDNEIQLGEGVRAPPVVDPRSGNVLTTLRTTVPTSGSSSHQECSPQAERTVVDVNTPREARIQPSEHAIAQAASREPVRVQTSRGFRWIRPSRPQPSMLPTPSSASAVPPVASSITSLETLERTYHGIQPSGSSTSPLPFRTTSAQLTSQERTQRREPPPTATPVLMTQPQQPIVVSDSESDGSASLTDDASSASDEEEEESDVESWVHTPEGSPPRRLSHRSQAVPRSTLPSVQNITSPEDPPPEYSTYLQPTIESFGFHPHIAQFLASRHLSPAGLVRVDSTLNFHLNDWSVGFLEAGLSESDAQELQLVVLHSLPDLTRDALIAAWVAEDN</sequence>
<dbReference type="EMBL" id="MU275012">
    <property type="protein sequence ID" value="KAI0083020.1"/>
    <property type="molecule type" value="Genomic_DNA"/>
</dbReference>
<evidence type="ECO:0000313" key="2">
    <source>
        <dbReference type="Proteomes" id="UP001055072"/>
    </source>
</evidence>
<organism evidence="1 2">
    <name type="scientific">Irpex rosettiformis</name>
    <dbReference type="NCBI Taxonomy" id="378272"/>
    <lineage>
        <taxon>Eukaryota</taxon>
        <taxon>Fungi</taxon>
        <taxon>Dikarya</taxon>
        <taxon>Basidiomycota</taxon>
        <taxon>Agaricomycotina</taxon>
        <taxon>Agaricomycetes</taxon>
        <taxon>Polyporales</taxon>
        <taxon>Irpicaceae</taxon>
        <taxon>Irpex</taxon>
    </lineage>
</organism>
<evidence type="ECO:0000313" key="1">
    <source>
        <dbReference type="EMBL" id="KAI0083020.1"/>
    </source>
</evidence>
<comment type="caution">
    <text evidence="1">The sequence shown here is derived from an EMBL/GenBank/DDBJ whole genome shotgun (WGS) entry which is preliminary data.</text>
</comment>
<keyword evidence="2" id="KW-1185">Reference proteome</keyword>